<evidence type="ECO:0000313" key="4">
    <source>
        <dbReference type="Proteomes" id="UP000011715"/>
    </source>
</evidence>
<dbReference type="OMA" id="GEWKAKP"/>
<dbReference type="GO" id="GO:0030687">
    <property type="term" value="C:preribosome, large subunit precursor"/>
    <property type="evidence" value="ECO:0007669"/>
    <property type="project" value="TreeGrafter"/>
</dbReference>
<dbReference type="GO" id="GO:0000470">
    <property type="term" value="P:maturation of LSU-rRNA"/>
    <property type="evidence" value="ECO:0007669"/>
    <property type="project" value="TreeGrafter"/>
</dbReference>
<protein>
    <recommendedName>
        <fullName evidence="5">Pre-rRNA-processing protein las1</fullName>
    </recommendedName>
</protein>
<dbReference type="GO" id="GO:0004519">
    <property type="term" value="F:endonuclease activity"/>
    <property type="evidence" value="ECO:0007669"/>
    <property type="project" value="InterPro"/>
</dbReference>
<organism evidence="3 4">
    <name type="scientific">Magnaporthiopsis poae (strain ATCC 64411 / 73-15)</name>
    <name type="common">Kentucky bluegrass fungus</name>
    <name type="synonym">Magnaporthe poae</name>
    <dbReference type="NCBI Taxonomy" id="644358"/>
    <lineage>
        <taxon>Eukaryota</taxon>
        <taxon>Fungi</taxon>
        <taxon>Dikarya</taxon>
        <taxon>Ascomycota</taxon>
        <taxon>Pezizomycotina</taxon>
        <taxon>Sordariomycetes</taxon>
        <taxon>Sordariomycetidae</taxon>
        <taxon>Magnaporthales</taxon>
        <taxon>Magnaporthaceae</taxon>
        <taxon>Magnaporthiopsis</taxon>
    </lineage>
</organism>
<evidence type="ECO:0008006" key="5">
    <source>
        <dbReference type="Google" id="ProtNLM"/>
    </source>
</evidence>
<keyword evidence="4" id="KW-1185">Reference proteome</keyword>
<dbReference type="STRING" id="644358.A0A0C4E4G9"/>
<dbReference type="eggNOG" id="KOG2425">
    <property type="taxonomic scope" value="Eukaryota"/>
</dbReference>
<reference evidence="3" key="4">
    <citation type="journal article" date="2015" name="G3 (Bethesda)">
        <title>Genome sequences of three phytopathogenic species of the Magnaporthaceae family of fungi.</title>
        <authorList>
            <person name="Okagaki L.H."/>
            <person name="Nunes C.C."/>
            <person name="Sailsbery J."/>
            <person name="Clay B."/>
            <person name="Brown D."/>
            <person name="John T."/>
            <person name="Oh Y."/>
            <person name="Young N."/>
            <person name="Fitzgerald M."/>
            <person name="Haas B.J."/>
            <person name="Zeng Q."/>
            <person name="Young S."/>
            <person name="Adiconis X."/>
            <person name="Fan L."/>
            <person name="Levin J.Z."/>
            <person name="Mitchell T.K."/>
            <person name="Okubara P.A."/>
            <person name="Farman M.L."/>
            <person name="Kohn L.M."/>
            <person name="Birren B."/>
            <person name="Ma L.-J."/>
            <person name="Dean R.A."/>
        </authorList>
    </citation>
    <scope>NUCLEOTIDE SEQUENCE</scope>
    <source>
        <strain evidence="3">ATCC 64411 / 73-15</strain>
    </source>
</reference>
<dbReference type="PANTHER" id="PTHR15002:SF0">
    <property type="entry name" value="RIBOSOMAL BIOGENESIS PROTEIN LAS1L"/>
    <property type="match status" value="1"/>
</dbReference>
<feature type="compositionally biased region" description="Basic and acidic residues" evidence="1">
    <location>
        <begin position="317"/>
        <end position="329"/>
    </location>
</feature>
<reference evidence="3" key="5">
    <citation type="submission" date="2015-06" db="UniProtKB">
        <authorList>
            <consortium name="EnsemblFungi"/>
        </authorList>
    </citation>
    <scope>IDENTIFICATION</scope>
    <source>
        <strain evidence="3">ATCC 64411</strain>
    </source>
</reference>
<gene>
    <name evidence="2" type="ORF">MAPG_07363</name>
</gene>
<dbReference type="PANTHER" id="PTHR15002">
    <property type="entry name" value="RIBOSOMAL BIOGENESIS PROTEIN LAS1L"/>
    <property type="match status" value="1"/>
</dbReference>
<evidence type="ECO:0000313" key="2">
    <source>
        <dbReference type="EMBL" id="KLU88376.1"/>
    </source>
</evidence>
<dbReference type="VEuPathDB" id="FungiDB:MAPG_07363"/>
<evidence type="ECO:0000256" key="1">
    <source>
        <dbReference type="SAM" id="MobiDB-lite"/>
    </source>
</evidence>
<dbReference type="Proteomes" id="UP000011715">
    <property type="component" value="Unassembled WGS sequence"/>
</dbReference>
<feature type="region of interest" description="Disordered" evidence="1">
    <location>
        <begin position="267"/>
        <end position="291"/>
    </location>
</feature>
<reference evidence="2" key="3">
    <citation type="submission" date="2011-03" db="EMBL/GenBank/DDBJ databases">
        <title>Annotation of Magnaporthe poae ATCC 64411.</title>
        <authorList>
            <person name="Ma L.-J."/>
            <person name="Dead R."/>
            <person name="Young S.K."/>
            <person name="Zeng Q."/>
            <person name="Gargeya S."/>
            <person name="Fitzgerald M."/>
            <person name="Haas B."/>
            <person name="Abouelleil A."/>
            <person name="Alvarado L."/>
            <person name="Arachchi H.M."/>
            <person name="Berlin A."/>
            <person name="Brown A."/>
            <person name="Chapman S.B."/>
            <person name="Chen Z."/>
            <person name="Dunbar C."/>
            <person name="Freedman E."/>
            <person name="Gearin G."/>
            <person name="Gellesch M."/>
            <person name="Goldberg J."/>
            <person name="Griggs A."/>
            <person name="Gujja S."/>
            <person name="Heiman D."/>
            <person name="Howarth C."/>
            <person name="Larson L."/>
            <person name="Lui A."/>
            <person name="MacDonald P.J.P."/>
            <person name="Mehta T."/>
            <person name="Montmayeur A."/>
            <person name="Murphy C."/>
            <person name="Neiman D."/>
            <person name="Pearson M."/>
            <person name="Priest M."/>
            <person name="Roberts A."/>
            <person name="Saif S."/>
            <person name="Shea T."/>
            <person name="Shenoy N."/>
            <person name="Sisk P."/>
            <person name="Stolte C."/>
            <person name="Sykes S."/>
            <person name="Yandava C."/>
            <person name="Wortman J."/>
            <person name="Nusbaum C."/>
            <person name="Birren B."/>
        </authorList>
    </citation>
    <scope>NUCLEOTIDE SEQUENCE</scope>
    <source>
        <strain evidence="2">ATCC 64411</strain>
    </source>
</reference>
<sequence>MVQYVFTPWKDRRELLEVREQFYPDLVQSSSSLGRQRPHPPTRDSRARADGQRRAVSRVSMWMQRGGCPHLVESTAMLVDAILADEASGGSYAVRGAYSTAFGRFVTGLLDSHQDKSHKMSMYSVAKTIGLPATFVELRHQATHEQLPSLTRLRAGATAGLDWIWEYYWKQLAPADAGNDGGRDAGHVASGGQDSACRTALLRHLRHAEVAADSSSASAELRMLADRWGRARLLRVLDAVGDEAASSIPMDSKLVLETLRLSRQVAGLDDLPRPDQGPSGELGGGEDKSDVDAVFVEDTTALRADLERSRQELAEVEALAKERERERAAAEGTPAGGDAEEGGWTRHEMPWRSKPIGVV</sequence>
<dbReference type="OrthoDB" id="10263222at2759"/>
<dbReference type="InterPro" id="IPR007174">
    <property type="entry name" value="Las1"/>
</dbReference>
<dbReference type="EMBL" id="GL876971">
    <property type="protein sequence ID" value="KLU88376.1"/>
    <property type="molecule type" value="Genomic_DNA"/>
</dbReference>
<dbReference type="GO" id="GO:0000460">
    <property type="term" value="P:maturation of 5.8S rRNA"/>
    <property type="evidence" value="ECO:0007669"/>
    <property type="project" value="TreeGrafter"/>
</dbReference>
<evidence type="ECO:0000313" key="3">
    <source>
        <dbReference type="EnsemblFungi" id="MAPG_07363T0"/>
    </source>
</evidence>
<proteinExistence type="predicted"/>
<accession>A0A0C4E4G9</accession>
<name>A0A0C4E4G9_MAGP6</name>
<dbReference type="EnsemblFungi" id="MAPG_07363T0">
    <property type="protein sequence ID" value="MAPG_07363T0"/>
    <property type="gene ID" value="MAPG_07363"/>
</dbReference>
<dbReference type="GO" id="GO:0090730">
    <property type="term" value="C:Las1 complex"/>
    <property type="evidence" value="ECO:0007669"/>
    <property type="project" value="InterPro"/>
</dbReference>
<dbReference type="EMBL" id="ADBL01001777">
    <property type="status" value="NOT_ANNOTATED_CDS"/>
    <property type="molecule type" value="Genomic_DNA"/>
</dbReference>
<feature type="region of interest" description="Disordered" evidence="1">
    <location>
        <begin position="29"/>
        <end position="52"/>
    </location>
</feature>
<dbReference type="Pfam" id="PF04031">
    <property type="entry name" value="Las1"/>
    <property type="match status" value="1"/>
</dbReference>
<feature type="region of interest" description="Disordered" evidence="1">
    <location>
        <begin position="317"/>
        <end position="359"/>
    </location>
</feature>
<feature type="compositionally biased region" description="Basic and acidic residues" evidence="1">
    <location>
        <begin position="41"/>
        <end position="52"/>
    </location>
</feature>
<dbReference type="AlphaFoldDB" id="A0A0C4E4G9"/>
<reference evidence="2" key="1">
    <citation type="submission" date="2010-05" db="EMBL/GenBank/DDBJ databases">
        <title>The Genome Sequence of Magnaporthe poae strain ATCC 64411.</title>
        <authorList>
            <consortium name="The Broad Institute Genome Sequencing Platform"/>
            <consortium name="Broad Institute Genome Sequencing Center for Infectious Disease"/>
            <person name="Ma L.-J."/>
            <person name="Dead R."/>
            <person name="Young S."/>
            <person name="Zeng Q."/>
            <person name="Koehrsen M."/>
            <person name="Alvarado L."/>
            <person name="Berlin A."/>
            <person name="Chapman S.B."/>
            <person name="Chen Z."/>
            <person name="Freedman E."/>
            <person name="Gellesch M."/>
            <person name="Goldberg J."/>
            <person name="Griggs A."/>
            <person name="Gujja S."/>
            <person name="Heilman E.R."/>
            <person name="Heiman D."/>
            <person name="Hepburn T."/>
            <person name="Howarth C."/>
            <person name="Jen D."/>
            <person name="Larson L."/>
            <person name="Mehta T."/>
            <person name="Neiman D."/>
            <person name="Pearson M."/>
            <person name="Roberts A."/>
            <person name="Saif S."/>
            <person name="Shea T."/>
            <person name="Shenoy N."/>
            <person name="Sisk P."/>
            <person name="Stolte C."/>
            <person name="Sykes S."/>
            <person name="Walk T."/>
            <person name="White J."/>
            <person name="Yandava C."/>
            <person name="Haas B."/>
            <person name="Nusbaum C."/>
            <person name="Birren B."/>
        </authorList>
    </citation>
    <scope>NUCLEOTIDE SEQUENCE</scope>
    <source>
        <strain evidence="2">ATCC 64411</strain>
    </source>
</reference>
<reference evidence="4" key="2">
    <citation type="submission" date="2010-05" db="EMBL/GenBank/DDBJ databases">
        <title>The genome sequence of Magnaporthe poae strain ATCC 64411.</title>
        <authorList>
            <person name="Ma L.-J."/>
            <person name="Dead R."/>
            <person name="Young S."/>
            <person name="Zeng Q."/>
            <person name="Koehrsen M."/>
            <person name="Alvarado L."/>
            <person name="Berlin A."/>
            <person name="Chapman S.B."/>
            <person name="Chen Z."/>
            <person name="Freedman E."/>
            <person name="Gellesch M."/>
            <person name="Goldberg J."/>
            <person name="Griggs A."/>
            <person name="Gujja S."/>
            <person name="Heilman E.R."/>
            <person name="Heiman D."/>
            <person name="Hepburn T."/>
            <person name="Howarth C."/>
            <person name="Jen D."/>
            <person name="Larson L."/>
            <person name="Mehta T."/>
            <person name="Neiman D."/>
            <person name="Pearson M."/>
            <person name="Roberts A."/>
            <person name="Saif S."/>
            <person name="Shea T."/>
            <person name="Shenoy N."/>
            <person name="Sisk P."/>
            <person name="Stolte C."/>
            <person name="Sykes S."/>
            <person name="Walk T."/>
            <person name="White J."/>
            <person name="Yandava C."/>
            <person name="Haas B."/>
            <person name="Nusbaum C."/>
            <person name="Birren B."/>
        </authorList>
    </citation>
    <scope>NUCLEOTIDE SEQUENCE [LARGE SCALE GENOMIC DNA]</scope>
    <source>
        <strain evidence="4">ATCC 64411 / 73-15</strain>
    </source>
</reference>